<dbReference type="PROSITE" id="PS51662">
    <property type="entry name" value="BP_PHYTASE"/>
    <property type="match status" value="1"/>
</dbReference>
<name>A0ABQ6Q5Q9_9BACT</name>
<protein>
    <submittedName>
        <fullName evidence="2">Phytase</fullName>
    </submittedName>
</protein>
<keyword evidence="3" id="KW-1185">Reference proteome</keyword>
<proteinExistence type="predicted"/>
<evidence type="ECO:0000259" key="1">
    <source>
        <dbReference type="PROSITE" id="PS51662"/>
    </source>
</evidence>
<feature type="domain" description="BPP" evidence="1">
    <location>
        <begin position="28"/>
        <end position="358"/>
    </location>
</feature>
<dbReference type="EMBL" id="BTPE01000020">
    <property type="protein sequence ID" value="GMQ35509.1"/>
    <property type="molecule type" value="Genomic_DNA"/>
</dbReference>
<dbReference type="SUPFAM" id="SSF50956">
    <property type="entry name" value="Thermostable phytase (3-phytase)"/>
    <property type="match status" value="1"/>
</dbReference>
<evidence type="ECO:0000313" key="2">
    <source>
        <dbReference type="EMBL" id="GMQ35509.1"/>
    </source>
</evidence>
<dbReference type="Pfam" id="PF02333">
    <property type="entry name" value="Phytase"/>
    <property type="match status" value="1"/>
</dbReference>
<dbReference type="Proteomes" id="UP001307705">
    <property type="component" value="Unassembled WGS sequence"/>
</dbReference>
<comment type="caution">
    <text evidence="2">The sequence shown here is derived from an EMBL/GenBank/DDBJ whole genome shotgun (WGS) entry which is preliminary data.</text>
</comment>
<accession>A0ABQ6Q5Q9</accession>
<dbReference type="RefSeq" id="WP_338230335.1">
    <property type="nucleotide sequence ID" value="NZ_BTPE01000020.1"/>
</dbReference>
<dbReference type="InterPro" id="IPR011042">
    <property type="entry name" value="6-blade_b-propeller_TolB-like"/>
</dbReference>
<dbReference type="InterPro" id="IPR003431">
    <property type="entry name" value="B-propeller_Phytase"/>
</dbReference>
<reference evidence="2 3" key="1">
    <citation type="submission" date="2023-08" db="EMBL/GenBank/DDBJ databases">
        <title>Draft genome sequence of Algoriphagus taiwanensis.</title>
        <authorList>
            <person name="Takatani N."/>
            <person name="Hosokawa M."/>
            <person name="Sawabe T."/>
        </authorList>
    </citation>
    <scope>NUCLEOTIDE SEQUENCE [LARGE SCALE GENOMIC DNA]</scope>
    <source>
        <strain evidence="2 3">JCM 19755</strain>
    </source>
</reference>
<evidence type="ECO:0000313" key="3">
    <source>
        <dbReference type="Proteomes" id="UP001307705"/>
    </source>
</evidence>
<sequence>MRRFYTGNLLGLGMFFLFSCSSSQKDQTTEISADSILIKPVYITEPVAYDTDDPAIWINREDPSQSLIIGTDKDSLGGLYVFDLKGKVIDSLIRKGIQRPNNVDVGYGFALGDIRLDFAVTGERITSKLRFFSLPDMQEVVPGGISIFEGESGPDYRDLMGVAIYQSPKTRKSYVIAGRKNGPTDGTYLWQYEMVDNSGTLGLRLVRKFGNYSGLKEIEAIAVDSELGYIYYSDEGVGVRKYAAEPDQGNEELAFFGQEGFADDHEGISIYKSGPTTGYILVSDQGANLFQVFPREGESSNPHSHPLLAKLPLSTVSSDGSEVTQKALGQDFPQGLFVAMSDDKTFQIYRWEDLINEIEKQQLKK</sequence>
<organism evidence="2 3">
    <name type="scientific">Algoriphagus taiwanensis</name>
    <dbReference type="NCBI Taxonomy" id="1445656"/>
    <lineage>
        <taxon>Bacteria</taxon>
        <taxon>Pseudomonadati</taxon>
        <taxon>Bacteroidota</taxon>
        <taxon>Cytophagia</taxon>
        <taxon>Cytophagales</taxon>
        <taxon>Cyclobacteriaceae</taxon>
        <taxon>Algoriphagus</taxon>
    </lineage>
</organism>
<gene>
    <name evidence="2" type="ORF">Ataiwa_37820</name>
</gene>
<dbReference type="PROSITE" id="PS51257">
    <property type="entry name" value="PROKAR_LIPOPROTEIN"/>
    <property type="match status" value="1"/>
</dbReference>
<dbReference type="Gene3D" id="2.120.10.30">
    <property type="entry name" value="TolB, C-terminal domain"/>
    <property type="match status" value="1"/>
</dbReference>